<dbReference type="InterPro" id="IPR007049">
    <property type="entry name" value="Carb-sel_porin_OprB"/>
</dbReference>
<comment type="subcellular location">
    <subcellularLocation>
        <location evidence="1">Cell outer membrane</location>
    </subcellularLocation>
</comment>
<dbReference type="OrthoDB" id="7863077at2"/>
<reference evidence="9 10" key="1">
    <citation type="submission" date="2017-07" db="EMBL/GenBank/DDBJ databases">
        <title>Draft Genome Sequences of Select Purple Nonsulfur Bacteria.</title>
        <authorList>
            <person name="Lasarre B."/>
            <person name="Mckinlay J.B."/>
        </authorList>
    </citation>
    <scope>NUCLEOTIDE SEQUENCE [LARGE SCALE GENOMIC DNA]</scope>
    <source>
        <strain evidence="9 10">DSM 5909</strain>
    </source>
</reference>
<feature type="chain" id="PRO_5016189011" evidence="7">
    <location>
        <begin position="22"/>
        <end position="666"/>
    </location>
</feature>
<comment type="similarity">
    <text evidence="2 7">Belongs to the OprB family.</text>
</comment>
<dbReference type="PANTHER" id="PTHR34001">
    <property type="entry name" value="BLL7405 PROTEIN"/>
    <property type="match status" value="1"/>
</dbReference>
<evidence type="ECO:0000313" key="10">
    <source>
        <dbReference type="Proteomes" id="UP000249130"/>
    </source>
</evidence>
<keyword evidence="5" id="KW-0998">Cell outer membrane</keyword>
<feature type="domain" description="Outer membrane protein beta-barrel" evidence="8">
    <location>
        <begin position="29"/>
        <end position="238"/>
    </location>
</feature>
<feature type="signal peptide" evidence="7">
    <location>
        <begin position="1"/>
        <end position="21"/>
    </location>
</feature>
<gene>
    <name evidence="9" type="ORF">CH341_00020</name>
</gene>
<evidence type="ECO:0000256" key="4">
    <source>
        <dbReference type="ARBA" id="ARBA00023136"/>
    </source>
</evidence>
<dbReference type="InterPro" id="IPR038673">
    <property type="entry name" value="OprB_sf"/>
</dbReference>
<sequence>MSVLVRSSVAILIFATGRPVAADTFRSPAAPAALPWAGSYIGTNFALGWGRSDWSIAPTNGPSSPSSVIFPATFDAFRGTGSYALGLQAGYNHQYTSGLVLGIEADVSFPNTIGGNRTSGNAIYEEKLLFGGTIRGRLGYELPNHWLSYVTGGLAWSYSQFTRTPDVTSLSADSVSMIPRLGVAVGAGIEVPLTSSWSARLEYMFTSCGNRAVNFPDFAERSDADLHLQSLRVGLNYKIQGSSATLDLTKELEPLETDRFAFRGQATFLSQYAAPFRAPYSGQNSLSPNQGRETWDVTLYAGVRLWQGAEVWFNPEIDQGFGLSGTLGVAGFPSGEAYKVGSSAPYARLQRYFFRQTIDLGGEVQKVEPGPNQFTGQQTADRLVITAGKFSVVDIFDVNKYAHDPRVDFMNWSVIDTATFDYAADAWGYTYGAAVEWYKGNWTLRGGLFDLSIVPNSTQLDPQFQQFQWVGEIEHRHNIWGQPGKVLLTGFLTRGRMGRFDDAVNLAQLTGGPADITAVRRYRSRSGMSLSLEQQIVPGVGMFARGGLANGQIEPYEFTDVDRTLAAGLSVSGKPWGRPDDTMGFAAVANGISAKHQEFFNAGGLGILIGDGQLPNPGWEKIVEVYYSLPLNSWRLTFDYQFIANPAYNRDRGPVSVAGARLRASF</sequence>
<accession>A0A327L8G6</accession>
<evidence type="ECO:0000256" key="3">
    <source>
        <dbReference type="ARBA" id="ARBA00022729"/>
    </source>
</evidence>
<evidence type="ECO:0000256" key="7">
    <source>
        <dbReference type="RuleBase" id="RU363072"/>
    </source>
</evidence>
<dbReference type="AlphaFoldDB" id="A0A327L8G6"/>
<keyword evidence="10" id="KW-1185">Reference proteome</keyword>
<keyword evidence="3 7" id="KW-0732">Signal</keyword>
<dbReference type="Gene3D" id="2.40.160.180">
    <property type="entry name" value="Carbohydrate-selective porin OprB"/>
    <property type="match status" value="1"/>
</dbReference>
<dbReference type="PANTHER" id="PTHR34001:SF3">
    <property type="entry name" value="BLL7405 PROTEIN"/>
    <property type="match status" value="1"/>
</dbReference>
<dbReference type="GO" id="GO:0009279">
    <property type="term" value="C:cell outer membrane"/>
    <property type="evidence" value="ECO:0007669"/>
    <property type="project" value="UniProtKB-SubCell"/>
</dbReference>
<evidence type="ECO:0000313" key="9">
    <source>
        <dbReference type="EMBL" id="RAI46193.1"/>
    </source>
</evidence>
<organism evidence="9 10">
    <name type="scientific">Rhodoplanes roseus</name>
    <dbReference type="NCBI Taxonomy" id="29409"/>
    <lineage>
        <taxon>Bacteria</taxon>
        <taxon>Pseudomonadati</taxon>
        <taxon>Pseudomonadota</taxon>
        <taxon>Alphaproteobacteria</taxon>
        <taxon>Hyphomicrobiales</taxon>
        <taxon>Nitrobacteraceae</taxon>
        <taxon>Rhodoplanes</taxon>
    </lineage>
</organism>
<evidence type="ECO:0000256" key="6">
    <source>
        <dbReference type="ARBA" id="ARBA00038306"/>
    </source>
</evidence>
<comment type="similarity">
    <text evidence="6">Belongs to the Omp25/RopB family.</text>
</comment>
<name>A0A327L8G6_9BRAD</name>
<dbReference type="InterPro" id="IPR051692">
    <property type="entry name" value="OMP-like"/>
</dbReference>
<dbReference type="InterPro" id="IPR011250">
    <property type="entry name" value="OMP/PagP_B-barrel"/>
</dbReference>
<evidence type="ECO:0000256" key="2">
    <source>
        <dbReference type="ARBA" id="ARBA00008769"/>
    </source>
</evidence>
<protein>
    <submittedName>
        <fullName evidence="9">Porin</fullName>
    </submittedName>
</protein>
<evidence type="ECO:0000256" key="5">
    <source>
        <dbReference type="ARBA" id="ARBA00023237"/>
    </source>
</evidence>
<dbReference type="SUPFAM" id="SSF56925">
    <property type="entry name" value="OMPA-like"/>
    <property type="match status" value="1"/>
</dbReference>
<dbReference type="GO" id="GO:0015288">
    <property type="term" value="F:porin activity"/>
    <property type="evidence" value="ECO:0007669"/>
    <property type="project" value="InterPro"/>
</dbReference>
<dbReference type="InterPro" id="IPR027385">
    <property type="entry name" value="Beta-barrel_OMP"/>
</dbReference>
<keyword evidence="4" id="KW-0472">Membrane</keyword>
<dbReference type="Pfam" id="PF04966">
    <property type="entry name" value="OprB"/>
    <property type="match status" value="1"/>
</dbReference>
<proteinExistence type="inferred from homology"/>
<dbReference type="RefSeq" id="WP_111417053.1">
    <property type="nucleotide sequence ID" value="NZ_NPEX01000001.1"/>
</dbReference>
<dbReference type="EMBL" id="NPEX01000001">
    <property type="protein sequence ID" value="RAI46193.1"/>
    <property type="molecule type" value="Genomic_DNA"/>
</dbReference>
<dbReference type="Pfam" id="PF13505">
    <property type="entry name" value="OMP_b-brl"/>
    <property type="match status" value="1"/>
</dbReference>
<dbReference type="Proteomes" id="UP000249130">
    <property type="component" value="Unassembled WGS sequence"/>
</dbReference>
<dbReference type="Gene3D" id="2.40.160.20">
    <property type="match status" value="1"/>
</dbReference>
<evidence type="ECO:0000259" key="8">
    <source>
        <dbReference type="Pfam" id="PF13505"/>
    </source>
</evidence>
<evidence type="ECO:0000256" key="1">
    <source>
        <dbReference type="ARBA" id="ARBA00004442"/>
    </source>
</evidence>
<dbReference type="GO" id="GO:0008643">
    <property type="term" value="P:carbohydrate transport"/>
    <property type="evidence" value="ECO:0007669"/>
    <property type="project" value="InterPro"/>
</dbReference>
<comment type="caution">
    <text evidence="9">The sequence shown here is derived from an EMBL/GenBank/DDBJ whole genome shotgun (WGS) entry which is preliminary data.</text>
</comment>